<proteinExistence type="predicted"/>
<dbReference type="Pfam" id="PF05135">
    <property type="entry name" value="Phage_connect_1"/>
    <property type="match status" value="1"/>
</dbReference>
<reference evidence="1" key="1">
    <citation type="journal article" date="2021" name="Proc. Natl. Acad. Sci. U.S.A.">
        <title>A Catalog of Tens of Thousands of Viruses from Human Metagenomes Reveals Hidden Associations with Chronic Diseases.</title>
        <authorList>
            <person name="Tisza M.J."/>
            <person name="Buck C.B."/>
        </authorList>
    </citation>
    <scope>NUCLEOTIDE SEQUENCE</scope>
    <source>
        <strain evidence="1">CtabX13</strain>
    </source>
</reference>
<sequence length="101" mass="11423">MLEQIKILLGITDTESDALLGIMIDDARSAIISYLNRKDFPEGLNFAIREMVVKAYKESAMDGVASIERGDTSISYTAIDSSYFDEKLLKAFSRYKKIRMD</sequence>
<dbReference type="InterPro" id="IPR021146">
    <property type="entry name" value="Phage_gp6-like_head-tail"/>
</dbReference>
<name>A0A8S5LWK0_9CAUD</name>
<organism evidence="1">
    <name type="scientific">Siphoviridae sp. ctabX13</name>
    <dbReference type="NCBI Taxonomy" id="2826389"/>
    <lineage>
        <taxon>Viruses</taxon>
        <taxon>Duplodnaviria</taxon>
        <taxon>Heunggongvirae</taxon>
        <taxon>Uroviricota</taxon>
        <taxon>Caudoviricetes</taxon>
    </lineage>
</organism>
<accession>A0A8S5LWK0</accession>
<evidence type="ECO:0000313" key="1">
    <source>
        <dbReference type="EMBL" id="DAD74340.1"/>
    </source>
</evidence>
<dbReference type="Gene3D" id="1.10.246.150">
    <property type="match status" value="1"/>
</dbReference>
<dbReference type="InterPro" id="IPR053746">
    <property type="entry name" value="Viral_HT_Connector_Assembly"/>
</dbReference>
<dbReference type="EMBL" id="BK014758">
    <property type="protein sequence ID" value="DAD74340.1"/>
    <property type="molecule type" value="Genomic_DNA"/>
</dbReference>
<protein>
    <submittedName>
        <fullName evidence="1">PORTAL PROTEIN, 15 PROTEIN, HEAD PROTEIN, VIRAL INFECTION, TAILED.2A</fullName>
    </submittedName>
</protein>